<dbReference type="Gene3D" id="3.40.50.300">
    <property type="entry name" value="P-loop containing nucleotide triphosphate hydrolases"/>
    <property type="match status" value="1"/>
</dbReference>
<dbReference type="GO" id="GO:0016301">
    <property type="term" value="F:kinase activity"/>
    <property type="evidence" value="ECO:0007669"/>
    <property type="project" value="UniProtKB-KW"/>
</dbReference>
<dbReference type="RefSeq" id="WP_055260127.1">
    <property type="nucleotide sequence ID" value="NZ_CABIXL010000008.1"/>
</dbReference>
<dbReference type="GO" id="GO:0016779">
    <property type="term" value="F:nucleotidyltransferase activity"/>
    <property type="evidence" value="ECO:0007669"/>
    <property type="project" value="UniProtKB-KW"/>
</dbReference>
<keyword evidence="1" id="KW-0418">Kinase</keyword>
<gene>
    <name evidence="1" type="ORF">ERS852473_02136</name>
</gene>
<dbReference type="Proteomes" id="UP000095488">
    <property type="component" value="Unassembled WGS sequence"/>
</dbReference>
<comment type="caution">
    <text evidence="1">The sequence shown here is derived from an EMBL/GenBank/DDBJ whole genome shotgun (WGS) entry which is preliminary data.</text>
</comment>
<proteinExistence type="predicted"/>
<dbReference type="EMBL" id="CYZR01000008">
    <property type="protein sequence ID" value="CUO18221.1"/>
    <property type="molecule type" value="Genomic_DNA"/>
</dbReference>
<evidence type="ECO:0000313" key="2">
    <source>
        <dbReference type="Proteomes" id="UP000095488"/>
    </source>
</evidence>
<keyword evidence="1" id="KW-0808">Transferase</keyword>
<sequence>MIVVFGGAYCGKLNFVKEKFNVLEDDIYYFKDEKLNLEKRVLSGLHIFVLECLERGFKPLEILKENERELKDKIIICDDISSGIVPMEVMNRRWREETGKCMQYLISKSQSTYRVFFGLDSKLK</sequence>
<keyword evidence="1" id="KW-0548">Nucleotidyltransferase</keyword>
<dbReference type="InterPro" id="IPR027417">
    <property type="entry name" value="P-loop_NTPase"/>
</dbReference>
<dbReference type="SUPFAM" id="SSF52540">
    <property type="entry name" value="P-loop containing nucleoside triphosphate hydrolases"/>
    <property type="match status" value="1"/>
</dbReference>
<protein>
    <submittedName>
        <fullName evidence="1">Adenosylcobinamide kinase/adenosylcobinamide-phosphate guanylyltransferase</fullName>
    </submittedName>
</protein>
<name>A0ABM9UT27_SARVE</name>
<organism evidence="1 2">
    <name type="scientific">Sarcina ventriculi</name>
    <name type="common">Clostridium ventriculi</name>
    <dbReference type="NCBI Taxonomy" id="1267"/>
    <lineage>
        <taxon>Bacteria</taxon>
        <taxon>Bacillati</taxon>
        <taxon>Bacillota</taxon>
        <taxon>Clostridia</taxon>
        <taxon>Eubacteriales</taxon>
        <taxon>Clostridiaceae</taxon>
        <taxon>Sarcina</taxon>
    </lineage>
</organism>
<keyword evidence="2" id="KW-1185">Reference proteome</keyword>
<evidence type="ECO:0000313" key="1">
    <source>
        <dbReference type="EMBL" id="CUO18221.1"/>
    </source>
</evidence>
<reference evidence="1 2" key="1">
    <citation type="submission" date="2015-09" db="EMBL/GenBank/DDBJ databases">
        <authorList>
            <consortium name="Pathogen Informatics"/>
        </authorList>
    </citation>
    <scope>NUCLEOTIDE SEQUENCE [LARGE SCALE GENOMIC DNA]</scope>
    <source>
        <strain evidence="1 2">2789STDY5834858</strain>
    </source>
</reference>
<accession>A0ABM9UT27</accession>